<dbReference type="PROSITE" id="PS00409">
    <property type="entry name" value="PROKAR_NTER_METHYL"/>
    <property type="match status" value="1"/>
</dbReference>
<dbReference type="NCBIfam" id="TIGR02532">
    <property type="entry name" value="IV_pilin_GFxxxE"/>
    <property type="match status" value="1"/>
</dbReference>
<evidence type="ECO:0000256" key="3">
    <source>
        <dbReference type="ARBA" id="ARBA00022692"/>
    </source>
</evidence>
<dbReference type="Proteomes" id="UP000228920">
    <property type="component" value="Unassembled WGS sequence"/>
</dbReference>
<proteinExistence type="predicted"/>
<accession>A0A2M7TL55</accession>
<keyword evidence="2" id="KW-0488">Methylation</keyword>
<evidence type="ECO:0000256" key="4">
    <source>
        <dbReference type="ARBA" id="ARBA00022989"/>
    </source>
</evidence>
<dbReference type="PANTHER" id="PTHR30093">
    <property type="entry name" value="GENERAL SECRETION PATHWAY PROTEIN G"/>
    <property type="match status" value="1"/>
</dbReference>
<keyword evidence="5 6" id="KW-0472">Membrane</keyword>
<evidence type="ECO:0000256" key="5">
    <source>
        <dbReference type="ARBA" id="ARBA00023136"/>
    </source>
</evidence>
<dbReference type="Gene3D" id="3.30.700.10">
    <property type="entry name" value="Glycoprotein, Type 4 Pilin"/>
    <property type="match status" value="1"/>
</dbReference>
<evidence type="ECO:0000256" key="1">
    <source>
        <dbReference type="ARBA" id="ARBA00004167"/>
    </source>
</evidence>
<dbReference type="GO" id="GO:0015628">
    <property type="term" value="P:protein secretion by the type II secretion system"/>
    <property type="evidence" value="ECO:0007669"/>
    <property type="project" value="InterPro"/>
</dbReference>
<organism evidence="7 8">
    <name type="scientific">candidate division WWE3 bacterium CG_4_10_14_0_2_um_filter_41_14</name>
    <dbReference type="NCBI Taxonomy" id="1975072"/>
    <lineage>
        <taxon>Bacteria</taxon>
        <taxon>Katanobacteria</taxon>
    </lineage>
</organism>
<dbReference type="Pfam" id="PF07963">
    <property type="entry name" value="N_methyl"/>
    <property type="match status" value="1"/>
</dbReference>
<evidence type="ECO:0000256" key="2">
    <source>
        <dbReference type="ARBA" id="ARBA00022481"/>
    </source>
</evidence>
<dbReference type="GO" id="GO:0015627">
    <property type="term" value="C:type II protein secretion system complex"/>
    <property type="evidence" value="ECO:0007669"/>
    <property type="project" value="InterPro"/>
</dbReference>
<dbReference type="InterPro" id="IPR000983">
    <property type="entry name" value="Bac_GSPG_pilin"/>
</dbReference>
<reference evidence="8" key="1">
    <citation type="submission" date="2017-09" db="EMBL/GenBank/DDBJ databases">
        <title>Depth-based differentiation of microbial function through sediment-hosted aquifers and enrichment of novel symbionts in the deep terrestrial subsurface.</title>
        <authorList>
            <person name="Probst A.J."/>
            <person name="Ladd B."/>
            <person name="Jarett J.K."/>
            <person name="Geller-Mcgrath D.E."/>
            <person name="Sieber C.M.K."/>
            <person name="Emerson J.B."/>
            <person name="Anantharaman K."/>
            <person name="Thomas B.C."/>
            <person name="Malmstrom R."/>
            <person name="Stieglmeier M."/>
            <person name="Klingl A."/>
            <person name="Woyke T."/>
            <person name="Ryan C.M."/>
            <person name="Banfield J.F."/>
        </authorList>
    </citation>
    <scope>NUCLEOTIDE SEQUENCE [LARGE SCALE GENOMIC DNA]</scope>
</reference>
<dbReference type="SUPFAM" id="SSF54523">
    <property type="entry name" value="Pili subunits"/>
    <property type="match status" value="1"/>
</dbReference>
<comment type="caution">
    <text evidence="7">The sequence shown here is derived from an EMBL/GenBank/DDBJ whole genome shotgun (WGS) entry which is preliminary data.</text>
</comment>
<gene>
    <name evidence="7" type="ORF">COY32_01280</name>
</gene>
<dbReference type="GO" id="GO:0016020">
    <property type="term" value="C:membrane"/>
    <property type="evidence" value="ECO:0007669"/>
    <property type="project" value="UniProtKB-SubCell"/>
</dbReference>
<protein>
    <recommendedName>
        <fullName evidence="9">Type II secretion system protein GspG C-terminal domain-containing protein</fullName>
    </recommendedName>
</protein>
<evidence type="ECO:0008006" key="9">
    <source>
        <dbReference type="Google" id="ProtNLM"/>
    </source>
</evidence>
<dbReference type="InterPro" id="IPR045584">
    <property type="entry name" value="Pilin-like"/>
</dbReference>
<dbReference type="PRINTS" id="PR00813">
    <property type="entry name" value="BCTERIALGSPG"/>
</dbReference>
<keyword evidence="3 6" id="KW-0812">Transmembrane</keyword>
<dbReference type="InterPro" id="IPR012902">
    <property type="entry name" value="N_methyl_site"/>
</dbReference>
<dbReference type="PANTHER" id="PTHR30093:SF44">
    <property type="entry name" value="TYPE II SECRETION SYSTEM CORE PROTEIN G"/>
    <property type="match status" value="1"/>
</dbReference>
<comment type="subcellular location">
    <subcellularLocation>
        <location evidence="1">Membrane</location>
        <topology evidence="1">Single-pass membrane protein</topology>
    </subcellularLocation>
</comment>
<dbReference type="EMBL" id="PFNL01000034">
    <property type="protein sequence ID" value="PIZ47655.1"/>
    <property type="molecule type" value="Genomic_DNA"/>
</dbReference>
<feature type="transmembrane region" description="Helical" evidence="6">
    <location>
        <begin position="12"/>
        <end position="35"/>
    </location>
</feature>
<evidence type="ECO:0000313" key="7">
    <source>
        <dbReference type="EMBL" id="PIZ47655.1"/>
    </source>
</evidence>
<evidence type="ECO:0000313" key="8">
    <source>
        <dbReference type="Proteomes" id="UP000228920"/>
    </source>
</evidence>
<evidence type="ECO:0000256" key="6">
    <source>
        <dbReference type="SAM" id="Phobius"/>
    </source>
</evidence>
<dbReference type="AlphaFoldDB" id="A0A2M7TL55"/>
<keyword evidence="4 6" id="KW-1133">Transmembrane helix</keyword>
<name>A0A2M7TL55_UNCKA</name>
<sequence length="189" mass="20649">MSIIHHTKTKGFTLIELLVVIVIIGLLAGIGIASFQGSLQKGRDSVRLSTVKEVKDAVIRYWVDNGNYPGTTHSYGEGSPNCGGWDSSREDTDGDGISWVDPLVTDGYLESAPRDPSLDSSSTTGCGNYDYYRYVAGSYGCDATRGDYFVIGIRDLEASARPAAGSPGWSCPDRNWQNEFDWVMGKFRK</sequence>